<evidence type="ECO:0000256" key="3">
    <source>
        <dbReference type="RuleBase" id="RU000408"/>
    </source>
</evidence>
<reference evidence="5 6" key="1">
    <citation type="submission" date="2020-02" db="EMBL/GenBank/DDBJ databases">
        <title>Genomic and physiological characterization of two novel Nitrospinaceae genera.</title>
        <authorList>
            <person name="Mueller A.J."/>
            <person name="Jung M.-Y."/>
            <person name="Strachan C.R."/>
            <person name="Herbold C.W."/>
            <person name="Kirkegaard R.H."/>
            <person name="Daims H."/>
        </authorList>
    </citation>
    <scope>NUCLEOTIDE SEQUENCE [LARGE SCALE GENOMIC DNA]</scope>
    <source>
        <strain evidence="5">EB</strain>
    </source>
</reference>
<dbReference type="EMBL" id="CP048685">
    <property type="protein sequence ID" value="QPJ61650.1"/>
    <property type="molecule type" value="Genomic_DNA"/>
</dbReference>
<dbReference type="GO" id="GO:0003676">
    <property type="term" value="F:nucleic acid binding"/>
    <property type="evidence" value="ECO:0007669"/>
    <property type="project" value="InterPro"/>
</dbReference>
<name>A0A7T0FZW7_9BACT</name>
<dbReference type="PROSITE" id="PS51857">
    <property type="entry name" value="CSD_2"/>
    <property type="match status" value="1"/>
</dbReference>
<dbReference type="PANTHER" id="PTHR11544">
    <property type="entry name" value="COLD SHOCK DOMAIN CONTAINING PROTEINS"/>
    <property type="match status" value="1"/>
</dbReference>
<evidence type="ECO:0000313" key="5">
    <source>
        <dbReference type="EMBL" id="QPJ61650.1"/>
    </source>
</evidence>
<dbReference type="Gene3D" id="2.40.50.140">
    <property type="entry name" value="Nucleic acid-binding proteins"/>
    <property type="match status" value="1"/>
</dbReference>
<dbReference type="InterPro" id="IPR019844">
    <property type="entry name" value="CSD_CS"/>
</dbReference>
<dbReference type="InterPro" id="IPR012156">
    <property type="entry name" value="Cold_shock_CspA"/>
</dbReference>
<dbReference type="SMART" id="SM00357">
    <property type="entry name" value="CSP"/>
    <property type="match status" value="1"/>
</dbReference>
<dbReference type="PIRSF" id="PIRSF002599">
    <property type="entry name" value="Cold_shock_A"/>
    <property type="match status" value="1"/>
</dbReference>
<dbReference type="Pfam" id="PF00313">
    <property type="entry name" value="CSD"/>
    <property type="match status" value="1"/>
</dbReference>
<dbReference type="PROSITE" id="PS00352">
    <property type="entry name" value="CSD_1"/>
    <property type="match status" value="1"/>
</dbReference>
<evidence type="ECO:0000256" key="1">
    <source>
        <dbReference type="ARBA" id="ARBA00004496"/>
    </source>
</evidence>
<dbReference type="InterPro" id="IPR012340">
    <property type="entry name" value="NA-bd_OB-fold"/>
</dbReference>
<evidence type="ECO:0000259" key="4">
    <source>
        <dbReference type="PROSITE" id="PS51857"/>
    </source>
</evidence>
<proteinExistence type="predicted"/>
<dbReference type="FunFam" id="2.40.50.140:FF:000006">
    <property type="entry name" value="Cold shock protein CspC"/>
    <property type="match status" value="1"/>
</dbReference>
<sequence>MAVGKVKWFNDRKGYGFIISPDGKDVFVHFSEIQMDGFKTLKENQDVEYEEVVGQKGPQASKVKPV</sequence>
<dbReference type="AlphaFoldDB" id="A0A7T0FZW7"/>
<evidence type="ECO:0000256" key="2">
    <source>
        <dbReference type="ARBA" id="ARBA00022490"/>
    </source>
</evidence>
<dbReference type="PRINTS" id="PR00050">
    <property type="entry name" value="COLDSHOCK"/>
</dbReference>
<accession>A0A7T0FZW7</accession>
<dbReference type="GO" id="GO:0005829">
    <property type="term" value="C:cytosol"/>
    <property type="evidence" value="ECO:0007669"/>
    <property type="project" value="UniProtKB-ARBA"/>
</dbReference>
<gene>
    <name evidence="5" type="ORF">G3M70_07030</name>
</gene>
<feature type="domain" description="CSD" evidence="4">
    <location>
        <begin position="1"/>
        <end position="65"/>
    </location>
</feature>
<dbReference type="InterPro" id="IPR011129">
    <property type="entry name" value="CSD"/>
</dbReference>
<dbReference type="InterPro" id="IPR002059">
    <property type="entry name" value="CSP_DNA-bd"/>
</dbReference>
<dbReference type="KEGG" id="nli:G3M70_07030"/>
<organism evidence="5 6">
    <name type="scientific">Candidatus Nitronauta litoralis</name>
    <dbReference type="NCBI Taxonomy" id="2705533"/>
    <lineage>
        <taxon>Bacteria</taxon>
        <taxon>Pseudomonadati</taxon>
        <taxon>Nitrospinota/Tectimicrobiota group</taxon>
        <taxon>Nitrospinota</taxon>
        <taxon>Nitrospinia</taxon>
        <taxon>Nitrospinales</taxon>
        <taxon>Nitrospinaceae</taxon>
        <taxon>Candidatus Nitronauta</taxon>
    </lineage>
</organism>
<comment type="subcellular location">
    <subcellularLocation>
        <location evidence="1 3">Cytoplasm</location>
    </subcellularLocation>
</comment>
<dbReference type="CDD" id="cd04458">
    <property type="entry name" value="CSP_CDS"/>
    <property type="match status" value="1"/>
</dbReference>
<dbReference type="Proteomes" id="UP000594688">
    <property type="component" value="Chromosome"/>
</dbReference>
<keyword evidence="2" id="KW-0963">Cytoplasm</keyword>
<evidence type="ECO:0000313" key="6">
    <source>
        <dbReference type="Proteomes" id="UP000594688"/>
    </source>
</evidence>
<protein>
    <submittedName>
        <fullName evidence="5">Cold-shock protein</fullName>
    </submittedName>
</protein>
<dbReference type="InterPro" id="IPR050181">
    <property type="entry name" value="Cold_shock_domain"/>
</dbReference>
<dbReference type="SUPFAM" id="SSF50249">
    <property type="entry name" value="Nucleic acid-binding proteins"/>
    <property type="match status" value="1"/>
</dbReference>